<gene>
    <name evidence="2" type="ORF">V6R90_06695</name>
</gene>
<feature type="transmembrane region" description="Helical" evidence="1">
    <location>
        <begin position="7"/>
        <end position="24"/>
    </location>
</feature>
<dbReference type="Proteomes" id="UP001482520">
    <property type="component" value="Unassembled WGS sequence"/>
</dbReference>
<keyword evidence="3" id="KW-1185">Reference proteome</keyword>
<dbReference type="EMBL" id="JBEGDP010000005">
    <property type="protein sequence ID" value="MEQ7846962.1"/>
    <property type="molecule type" value="Genomic_DNA"/>
</dbReference>
<keyword evidence="1" id="KW-0812">Transmembrane</keyword>
<keyword evidence="1" id="KW-1133">Transmembrane helix</keyword>
<feature type="transmembrane region" description="Helical" evidence="1">
    <location>
        <begin position="44"/>
        <end position="74"/>
    </location>
</feature>
<proteinExistence type="predicted"/>
<evidence type="ECO:0000313" key="3">
    <source>
        <dbReference type="Proteomes" id="UP001482520"/>
    </source>
</evidence>
<protein>
    <recommendedName>
        <fullName evidence="4">DUF998 domain-containing protein</fullName>
    </recommendedName>
</protein>
<reference evidence="2 3" key="1">
    <citation type="submission" date="2024-02" db="EMBL/GenBank/DDBJ databases">
        <title>Full genome sequence of Nocardioides kribbensis.</title>
        <authorList>
            <person name="Poletto B.L."/>
            <person name="Silva G."/>
            <person name="Galante D."/>
            <person name="Campos K.R."/>
            <person name="Santos M.B.N."/>
            <person name="Sacchi C.T."/>
        </authorList>
    </citation>
    <scope>NUCLEOTIDE SEQUENCE [LARGE SCALE GENOMIC DNA]</scope>
    <source>
        <strain evidence="2 3">O4R</strain>
    </source>
</reference>
<evidence type="ECO:0000313" key="2">
    <source>
        <dbReference type="EMBL" id="MEQ7846962.1"/>
    </source>
</evidence>
<evidence type="ECO:0008006" key="4">
    <source>
        <dbReference type="Google" id="ProtNLM"/>
    </source>
</evidence>
<sequence length="91" mass="9363">MTSPRPLLAAVWVVTGSLGGYLMIDWGPTCDTAWAGTYAPLTGWAARVCGGAFPFTPTVLAFTTTGFLALAVIVQRPAGSRGTTALGLMVS</sequence>
<organism evidence="2 3">
    <name type="scientific">Nocardioides kribbensis</name>
    <dbReference type="NCBI Taxonomy" id="305517"/>
    <lineage>
        <taxon>Bacteria</taxon>
        <taxon>Bacillati</taxon>
        <taxon>Actinomycetota</taxon>
        <taxon>Actinomycetes</taxon>
        <taxon>Propionibacteriales</taxon>
        <taxon>Nocardioidaceae</taxon>
        <taxon>Nocardioides</taxon>
    </lineage>
</organism>
<dbReference type="RefSeq" id="WP_349804181.1">
    <property type="nucleotide sequence ID" value="NZ_JBEGDP010000005.1"/>
</dbReference>
<evidence type="ECO:0000256" key="1">
    <source>
        <dbReference type="SAM" id="Phobius"/>
    </source>
</evidence>
<comment type="caution">
    <text evidence="2">The sequence shown here is derived from an EMBL/GenBank/DDBJ whole genome shotgun (WGS) entry which is preliminary data.</text>
</comment>
<name>A0ABV1NWS5_9ACTN</name>
<accession>A0ABV1NWS5</accession>
<keyword evidence="1" id="KW-0472">Membrane</keyword>